<feature type="transmembrane region" description="Helical" evidence="13">
    <location>
        <begin position="144"/>
        <end position="161"/>
    </location>
</feature>
<reference evidence="15" key="1">
    <citation type="thesis" date="2020" institute="ProQuest LLC" country="789 East Eisenhower Parkway, Ann Arbor, MI, USA">
        <title>Comparative Genomics and Chromosome Evolution.</title>
        <authorList>
            <person name="Mudd A.B."/>
        </authorList>
    </citation>
    <scope>NUCLEOTIDE SEQUENCE</scope>
    <source>
        <strain evidence="15">1538</strain>
        <tissue evidence="15">Blood</tissue>
    </source>
</reference>
<evidence type="ECO:0000256" key="6">
    <source>
        <dbReference type="ARBA" id="ARBA00022725"/>
    </source>
</evidence>
<dbReference type="FunFam" id="1.20.1070.10:FF:000001">
    <property type="entry name" value="Olfactory receptor"/>
    <property type="match status" value="1"/>
</dbReference>
<dbReference type="GO" id="GO:0004984">
    <property type="term" value="F:olfactory receptor activity"/>
    <property type="evidence" value="ECO:0007669"/>
    <property type="project" value="InterPro"/>
</dbReference>
<evidence type="ECO:0000256" key="3">
    <source>
        <dbReference type="ARBA" id="ARBA00022475"/>
    </source>
</evidence>
<dbReference type="InterPro" id="IPR000725">
    <property type="entry name" value="Olfact_rcpt"/>
</dbReference>
<evidence type="ECO:0000313" key="16">
    <source>
        <dbReference type="Proteomes" id="UP001181693"/>
    </source>
</evidence>
<dbReference type="FunFam" id="1.10.1220.70:FF:000001">
    <property type="entry name" value="Olfactory receptor"/>
    <property type="match status" value="1"/>
</dbReference>
<evidence type="ECO:0000256" key="2">
    <source>
        <dbReference type="ARBA" id="ARBA00010663"/>
    </source>
</evidence>
<keyword evidence="11 12" id="KW-0807">Transducer</keyword>
<feature type="domain" description="G-protein coupled receptors family 1 profile" evidence="14">
    <location>
        <begin position="41"/>
        <end position="287"/>
    </location>
</feature>
<keyword evidence="5 12" id="KW-0812">Transmembrane</keyword>
<evidence type="ECO:0000256" key="1">
    <source>
        <dbReference type="ARBA" id="ARBA00004651"/>
    </source>
</evidence>
<dbReference type="PRINTS" id="PR00237">
    <property type="entry name" value="GPCRRHODOPSN"/>
</dbReference>
<accession>A0AAV3AKL2</accession>
<keyword evidence="10 12" id="KW-0675">Receptor</keyword>
<evidence type="ECO:0000256" key="13">
    <source>
        <dbReference type="RuleBase" id="RU363047"/>
    </source>
</evidence>
<feature type="transmembrane region" description="Helical" evidence="13">
    <location>
        <begin position="270"/>
        <end position="289"/>
    </location>
</feature>
<gene>
    <name evidence="15" type="ORF">GDO54_009955</name>
</gene>
<feature type="transmembrane region" description="Helical" evidence="13">
    <location>
        <begin position="233"/>
        <end position="258"/>
    </location>
</feature>
<dbReference type="InterPro" id="IPR000276">
    <property type="entry name" value="GPCR_Rhodpsn"/>
</dbReference>
<protein>
    <recommendedName>
        <fullName evidence="13">Olfactory receptor</fullName>
    </recommendedName>
</protein>
<dbReference type="PANTHER" id="PTHR26453">
    <property type="entry name" value="OLFACTORY RECEPTOR"/>
    <property type="match status" value="1"/>
</dbReference>
<feature type="transmembrane region" description="Helical" evidence="13">
    <location>
        <begin position="21"/>
        <end position="40"/>
    </location>
</feature>
<dbReference type="GO" id="GO:0005886">
    <property type="term" value="C:plasma membrane"/>
    <property type="evidence" value="ECO:0007669"/>
    <property type="project" value="UniProtKB-SubCell"/>
</dbReference>
<evidence type="ECO:0000256" key="8">
    <source>
        <dbReference type="ARBA" id="ARBA00023040"/>
    </source>
</evidence>
<dbReference type="Gene3D" id="1.20.1070.10">
    <property type="entry name" value="Rhodopsin 7-helix transmembrane proteins"/>
    <property type="match status" value="1"/>
</dbReference>
<dbReference type="Proteomes" id="UP001181693">
    <property type="component" value="Unassembled WGS sequence"/>
</dbReference>
<keyword evidence="9 13" id="KW-0472">Membrane</keyword>
<comment type="similarity">
    <text evidence="2 12">Belongs to the G-protein coupled receptor 1 family.</text>
</comment>
<keyword evidence="16" id="KW-1185">Reference proteome</keyword>
<dbReference type="PROSITE" id="PS50262">
    <property type="entry name" value="G_PROTEIN_RECEP_F1_2"/>
    <property type="match status" value="1"/>
</dbReference>
<evidence type="ECO:0000256" key="7">
    <source>
        <dbReference type="ARBA" id="ARBA00022989"/>
    </source>
</evidence>
<evidence type="ECO:0000313" key="15">
    <source>
        <dbReference type="EMBL" id="DBA25580.1"/>
    </source>
</evidence>
<comment type="caution">
    <text evidence="15">The sequence shown here is derived from an EMBL/GenBank/DDBJ whole genome shotgun (WGS) entry which is preliminary data.</text>
</comment>
<evidence type="ECO:0000256" key="9">
    <source>
        <dbReference type="ARBA" id="ARBA00023136"/>
    </source>
</evidence>
<comment type="subcellular location">
    <subcellularLocation>
        <location evidence="1 13">Cell membrane</location>
        <topology evidence="1 13">Multi-pass membrane protein</topology>
    </subcellularLocation>
</comment>
<dbReference type="PROSITE" id="PS00237">
    <property type="entry name" value="G_PROTEIN_RECEP_F1_1"/>
    <property type="match status" value="1"/>
</dbReference>
<feature type="transmembrane region" description="Helical" evidence="13">
    <location>
        <begin position="198"/>
        <end position="221"/>
    </location>
</feature>
<keyword evidence="7 13" id="KW-1133">Transmembrane helix</keyword>
<evidence type="ECO:0000256" key="10">
    <source>
        <dbReference type="ARBA" id="ARBA00023170"/>
    </source>
</evidence>
<sequence length="311" mass="35268">MSPYNQTNLREFMLIGFSQNMHICFSFFISLLVIYILTILGNSLLIGAVFVHPKLHTPMYFFLCNLSVLDLCYSSISAPQMLLVVLSRKKTISMLSCMLQMNSGHFLGSTEGLLLAVMAYDRYIAICFPLYYTMIMNWKMCQHITAIVWIGGFVTSVVPNISKPLIFCTENKLDHFACELLALLKISCGNIAQFQLRLFIVSLFILLAPFVFIVVSYILIISSILKIKSSDRAKAFSTCASHLTVVSMFYGTTITMYMVQTKELSSMIKYIALIYGVVTPILNPLIYSLRNNEVKHAFIKIFKSFYLLGHC</sequence>
<dbReference type="Pfam" id="PF13853">
    <property type="entry name" value="7tm_4"/>
    <property type="match status" value="1"/>
</dbReference>
<evidence type="ECO:0000256" key="11">
    <source>
        <dbReference type="ARBA" id="ARBA00023224"/>
    </source>
</evidence>
<dbReference type="AlphaFoldDB" id="A0AAV3AKL2"/>
<keyword evidence="3 13" id="KW-1003">Cell membrane</keyword>
<dbReference type="PRINTS" id="PR00245">
    <property type="entry name" value="OLFACTORYR"/>
</dbReference>
<keyword evidence="8 12" id="KW-0297">G-protein coupled receptor</keyword>
<feature type="transmembrane region" description="Helical" evidence="13">
    <location>
        <begin position="106"/>
        <end position="132"/>
    </location>
</feature>
<evidence type="ECO:0000256" key="4">
    <source>
        <dbReference type="ARBA" id="ARBA00022606"/>
    </source>
</evidence>
<name>A0AAV3AKL2_PYXAD</name>
<dbReference type="GO" id="GO:0004930">
    <property type="term" value="F:G protein-coupled receptor activity"/>
    <property type="evidence" value="ECO:0007669"/>
    <property type="project" value="UniProtKB-KW"/>
</dbReference>
<evidence type="ECO:0000256" key="5">
    <source>
        <dbReference type="ARBA" id="ARBA00022692"/>
    </source>
</evidence>
<keyword evidence="6 13" id="KW-0552">Olfaction</keyword>
<dbReference type="SUPFAM" id="SSF81321">
    <property type="entry name" value="Family A G protein-coupled receptor-like"/>
    <property type="match status" value="1"/>
</dbReference>
<keyword evidence="4 13" id="KW-0716">Sensory transduction</keyword>
<evidence type="ECO:0000259" key="14">
    <source>
        <dbReference type="PROSITE" id="PS50262"/>
    </source>
</evidence>
<organism evidence="15 16">
    <name type="scientific">Pyxicephalus adspersus</name>
    <name type="common">African bullfrog</name>
    <dbReference type="NCBI Taxonomy" id="30357"/>
    <lineage>
        <taxon>Eukaryota</taxon>
        <taxon>Metazoa</taxon>
        <taxon>Chordata</taxon>
        <taxon>Craniata</taxon>
        <taxon>Vertebrata</taxon>
        <taxon>Euteleostomi</taxon>
        <taxon>Amphibia</taxon>
        <taxon>Batrachia</taxon>
        <taxon>Anura</taxon>
        <taxon>Neobatrachia</taxon>
        <taxon>Ranoidea</taxon>
        <taxon>Pyxicephalidae</taxon>
        <taxon>Pyxicephalinae</taxon>
        <taxon>Pyxicephalus</taxon>
    </lineage>
</organism>
<evidence type="ECO:0000256" key="12">
    <source>
        <dbReference type="RuleBase" id="RU000688"/>
    </source>
</evidence>
<proteinExistence type="inferred from homology"/>
<dbReference type="EMBL" id="DYDO01000004">
    <property type="protein sequence ID" value="DBA25580.1"/>
    <property type="molecule type" value="Genomic_DNA"/>
</dbReference>
<dbReference type="InterPro" id="IPR017452">
    <property type="entry name" value="GPCR_Rhodpsn_7TM"/>
</dbReference>